<comment type="caution">
    <text evidence="1">The sequence shown here is derived from an EMBL/GenBank/DDBJ whole genome shotgun (WGS) entry which is preliminary data.</text>
</comment>
<dbReference type="EMBL" id="JARJCW010000155">
    <property type="protein sequence ID" value="KAJ7190164.1"/>
    <property type="molecule type" value="Genomic_DNA"/>
</dbReference>
<evidence type="ECO:0000313" key="2">
    <source>
        <dbReference type="Proteomes" id="UP001219525"/>
    </source>
</evidence>
<reference evidence="1" key="1">
    <citation type="submission" date="2023-03" db="EMBL/GenBank/DDBJ databases">
        <title>Massive genome expansion in bonnet fungi (Mycena s.s.) driven by repeated elements and novel gene families across ecological guilds.</title>
        <authorList>
            <consortium name="Lawrence Berkeley National Laboratory"/>
            <person name="Harder C.B."/>
            <person name="Miyauchi S."/>
            <person name="Viragh M."/>
            <person name="Kuo A."/>
            <person name="Thoen E."/>
            <person name="Andreopoulos B."/>
            <person name="Lu D."/>
            <person name="Skrede I."/>
            <person name="Drula E."/>
            <person name="Henrissat B."/>
            <person name="Morin E."/>
            <person name="Kohler A."/>
            <person name="Barry K."/>
            <person name="LaButti K."/>
            <person name="Morin E."/>
            <person name="Salamov A."/>
            <person name="Lipzen A."/>
            <person name="Mereny Z."/>
            <person name="Hegedus B."/>
            <person name="Baldrian P."/>
            <person name="Stursova M."/>
            <person name="Weitz H."/>
            <person name="Taylor A."/>
            <person name="Grigoriev I.V."/>
            <person name="Nagy L.G."/>
            <person name="Martin F."/>
            <person name="Kauserud H."/>
        </authorList>
    </citation>
    <scope>NUCLEOTIDE SEQUENCE</scope>
    <source>
        <strain evidence="1">9144</strain>
    </source>
</reference>
<evidence type="ECO:0000313" key="1">
    <source>
        <dbReference type="EMBL" id="KAJ7190164.1"/>
    </source>
</evidence>
<sequence>MSTALTFVEKDLLESPVASPDGDWHYTTNTTRSFWGPKSTAVTAASGLIGMIEWRAKVFVLNGEVREVKDLKCRAAGDGCQWGWGSGPYVLQYSNSHKELLATPLSGSAVRFTTYRRRLFRASEPAAVYFPEKMDERERLFLLMAMLHTETMRNSLFQLLSPVFRLLSRSSPYVQLY</sequence>
<name>A0AAD6XW63_9AGAR</name>
<gene>
    <name evidence="1" type="ORF">GGX14DRAFT_580047</name>
</gene>
<protein>
    <submittedName>
        <fullName evidence="1">Uncharacterized protein</fullName>
    </submittedName>
</protein>
<organism evidence="1 2">
    <name type="scientific">Mycena pura</name>
    <dbReference type="NCBI Taxonomy" id="153505"/>
    <lineage>
        <taxon>Eukaryota</taxon>
        <taxon>Fungi</taxon>
        <taxon>Dikarya</taxon>
        <taxon>Basidiomycota</taxon>
        <taxon>Agaricomycotina</taxon>
        <taxon>Agaricomycetes</taxon>
        <taxon>Agaricomycetidae</taxon>
        <taxon>Agaricales</taxon>
        <taxon>Marasmiineae</taxon>
        <taxon>Mycenaceae</taxon>
        <taxon>Mycena</taxon>
    </lineage>
</organism>
<accession>A0AAD6XW63</accession>
<dbReference type="Proteomes" id="UP001219525">
    <property type="component" value="Unassembled WGS sequence"/>
</dbReference>
<keyword evidence="2" id="KW-1185">Reference proteome</keyword>
<dbReference type="AlphaFoldDB" id="A0AAD6XW63"/>
<proteinExistence type="predicted"/>